<feature type="region of interest" description="Disordered" evidence="1">
    <location>
        <begin position="281"/>
        <end position="304"/>
    </location>
</feature>
<feature type="compositionally biased region" description="Basic and acidic residues" evidence="1">
    <location>
        <begin position="555"/>
        <end position="576"/>
    </location>
</feature>
<reference evidence="2" key="1">
    <citation type="submission" date="2016-06" db="EMBL/GenBank/DDBJ databases">
        <title>Draft Genome sequence of the fungus Inonotus baumii.</title>
        <authorList>
            <person name="Zhu H."/>
            <person name="Lin W."/>
        </authorList>
    </citation>
    <scope>NUCLEOTIDE SEQUENCE</scope>
    <source>
        <strain evidence="2">821</strain>
    </source>
</reference>
<feature type="compositionally biased region" description="Basic and acidic residues" evidence="1">
    <location>
        <begin position="188"/>
        <end position="211"/>
    </location>
</feature>
<feature type="region of interest" description="Disordered" evidence="1">
    <location>
        <begin position="1"/>
        <end position="35"/>
    </location>
</feature>
<evidence type="ECO:0000313" key="3">
    <source>
        <dbReference type="Proteomes" id="UP000757232"/>
    </source>
</evidence>
<keyword evidence="3" id="KW-1185">Reference proteome</keyword>
<feature type="compositionally biased region" description="Acidic residues" evidence="1">
    <location>
        <begin position="427"/>
        <end position="449"/>
    </location>
</feature>
<feature type="compositionally biased region" description="Basic and acidic residues" evidence="1">
    <location>
        <begin position="231"/>
        <end position="254"/>
    </location>
</feature>
<name>A0A9Q5N515_SANBA</name>
<feature type="region of interest" description="Disordered" evidence="1">
    <location>
        <begin position="519"/>
        <end position="576"/>
    </location>
</feature>
<feature type="compositionally biased region" description="Low complexity" evidence="1">
    <location>
        <begin position="1"/>
        <end position="19"/>
    </location>
</feature>
<evidence type="ECO:0000256" key="1">
    <source>
        <dbReference type="SAM" id="MobiDB-lite"/>
    </source>
</evidence>
<sequence length="576" mass="64347">MMSSYYTPPPSSGSQWSQPLILPPHRPSSATHQQNAQLLPHATPNNSNQSPYASMMMQQMLQNYTFNVSHQQQQFAQHPQPQQQHVPTPVFDQPEMRTPQPSDNPLLAQVIYEQTKRGLTYKAALESLHGHSGIMAFAWKDYFLENKQTIDALVDNLSRQTPSSSNVYAKQRSSSPVVNNSFRPSPAAERKSQHLRTKSEDQKSQASEERSASVLKKGKSKENTPTRVVTTKKEKEANGKSEHKSSENRGDTPSRRTLNSLSSAPSNDLLAKIPPAVAVDESTGLPAAPSRSPSPPPPGPNSRYTEQDAIFFFRRIAYDLARHPELSKAGLCELLGQKVPHHSALSWRTYWHRHEDVADKMYLLTQLDEADREAAIQSWKGTTSVKAVNPRSRAAAAARRISYKESSDSESGEASNSGSSSSKSEDESSDTYDEEDDSDAQGSTDEEGQLGEAGSVFSIVEKRVLAKHIASSPEWFNGRREWESFFAAYPQRTQASWREYYRRKGNEIDALAKKYMRKAKKASRTSISAQRGRPSWARRNPSAAAIDGTGPIKRKLVEGDSREQSEEKRTKMEEDI</sequence>
<dbReference type="Proteomes" id="UP000757232">
    <property type="component" value="Unassembled WGS sequence"/>
</dbReference>
<proteinExistence type="predicted"/>
<feature type="region of interest" description="Disordered" evidence="1">
    <location>
        <begin position="160"/>
        <end position="269"/>
    </location>
</feature>
<dbReference type="AlphaFoldDB" id="A0A9Q5N515"/>
<evidence type="ECO:0000313" key="2">
    <source>
        <dbReference type="EMBL" id="OCB88305.1"/>
    </source>
</evidence>
<accession>A0A9Q5N515</accession>
<protein>
    <submittedName>
        <fullName evidence="2">Uncharacterized protein</fullName>
    </submittedName>
</protein>
<feature type="compositionally biased region" description="Polar residues" evidence="1">
    <location>
        <begin position="160"/>
        <end position="183"/>
    </location>
</feature>
<dbReference type="EMBL" id="LNZH02000180">
    <property type="protein sequence ID" value="OCB88305.1"/>
    <property type="molecule type" value="Genomic_DNA"/>
</dbReference>
<feature type="compositionally biased region" description="Polar residues" evidence="1">
    <location>
        <begin position="255"/>
        <end position="266"/>
    </location>
</feature>
<dbReference type="OrthoDB" id="3194584at2759"/>
<organism evidence="2 3">
    <name type="scientific">Sanghuangporus baumii</name>
    <name type="common">Phellinus baumii</name>
    <dbReference type="NCBI Taxonomy" id="108892"/>
    <lineage>
        <taxon>Eukaryota</taxon>
        <taxon>Fungi</taxon>
        <taxon>Dikarya</taxon>
        <taxon>Basidiomycota</taxon>
        <taxon>Agaricomycotina</taxon>
        <taxon>Agaricomycetes</taxon>
        <taxon>Hymenochaetales</taxon>
        <taxon>Hymenochaetaceae</taxon>
        <taxon>Sanghuangporus</taxon>
    </lineage>
</organism>
<feature type="region of interest" description="Disordered" evidence="1">
    <location>
        <begin position="399"/>
        <end position="452"/>
    </location>
</feature>
<comment type="caution">
    <text evidence="2">The sequence shown here is derived from an EMBL/GenBank/DDBJ whole genome shotgun (WGS) entry which is preliminary data.</text>
</comment>
<feature type="compositionally biased region" description="Low complexity" evidence="1">
    <location>
        <begin position="412"/>
        <end position="422"/>
    </location>
</feature>
<gene>
    <name evidence="2" type="ORF">A7U60_g4507</name>
</gene>